<dbReference type="Proteomes" id="UP000191518">
    <property type="component" value="Unassembled WGS sequence"/>
</dbReference>
<comment type="caution">
    <text evidence="2">The sequence shown here is derived from an EMBL/GenBank/DDBJ whole genome shotgun (WGS) entry which is preliminary data.</text>
</comment>
<dbReference type="EMBL" id="MDYP01000026">
    <property type="protein sequence ID" value="OQE05257.1"/>
    <property type="molecule type" value="Genomic_DNA"/>
</dbReference>
<keyword evidence="3" id="KW-1185">Reference proteome</keyword>
<sequence length="203" mass="22897">MAEPHCKDAVPDLTGTWVLNRRLSTDPDEIMVLQGVPWVIRKVLRHARLSLQMWQTTSPSAEKDTCTEEKHDESSVLADNSKSVTSLRVTQTVNPGGFDSEGSYFIDGSKQDASLPIFGDVQMQLQFIDRSEIVEDTIREIVKVASLSDKVIQELAHNTTKGWEAEVIWGFEELEGKRYLTRNISTTKEEKKVIAKMVYDGPK</sequence>
<reference evidence="3" key="1">
    <citation type="journal article" date="2017" name="Nat. Microbiol.">
        <title>Global analysis of biosynthetic gene clusters reveals vast potential of secondary metabolite production in Penicillium species.</title>
        <authorList>
            <person name="Nielsen J.C."/>
            <person name="Grijseels S."/>
            <person name="Prigent S."/>
            <person name="Ji B."/>
            <person name="Dainat J."/>
            <person name="Nielsen K.F."/>
            <person name="Frisvad J.C."/>
            <person name="Workman M."/>
            <person name="Nielsen J."/>
        </authorList>
    </citation>
    <scope>NUCLEOTIDE SEQUENCE [LARGE SCALE GENOMIC DNA]</scope>
    <source>
        <strain evidence="3">IBT 29486</strain>
    </source>
</reference>
<organism evidence="2 3">
    <name type="scientific">Penicillium vulpinum</name>
    <dbReference type="NCBI Taxonomy" id="29845"/>
    <lineage>
        <taxon>Eukaryota</taxon>
        <taxon>Fungi</taxon>
        <taxon>Dikarya</taxon>
        <taxon>Ascomycota</taxon>
        <taxon>Pezizomycotina</taxon>
        <taxon>Eurotiomycetes</taxon>
        <taxon>Eurotiomycetidae</taxon>
        <taxon>Eurotiales</taxon>
        <taxon>Aspergillaceae</taxon>
        <taxon>Penicillium</taxon>
    </lineage>
</organism>
<name>A0A1V6RU12_9EURO</name>
<dbReference type="OrthoDB" id="425354at2759"/>
<gene>
    <name evidence="2" type="ORF">PENVUL_c026G09643</name>
</gene>
<evidence type="ECO:0000313" key="3">
    <source>
        <dbReference type="Proteomes" id="UP000191518"/>
    </source>
</evidence>
<accession>A0A1V6RU12</accession>
<proteinExistence type="predicted"/>
<dbReference type="PANTHER" id="PTHR38115:SF1">
    <property type="entry name" value="LIPOCALIN-LIKE DOMAIN-CONTAINING PROTEIN"/>
    <property type="match status" value="1"/>
</dbReference>
<dbReference type="PANTHER" id="PTHR38115">
    <property type="entry name" value="LIPOCALIN-LIKE DOMAIN-CONTAINING PROTEIN"/>
    <property type="match status" value="1"/>
</dbReference>
<feature type="region of interest" description="Disordered" evidence="1">
    <location>
        <begin position="57"/>
        <end position="77"/>
    </location>
</feature>
<feature type="compositionally biased region" description="Basic and acidic residues" evidence="1">
    <location>
        <begin position="61"/>
        <end position="74"/>
    </location>
</feature>
<evidence type="ECO:0000256" key="1">
    <source>
        <dbReference type="SAM" id="MobiDB-lite"/>
    </source>
</evidence>
<dbReference type="InterPro" id="IPR053037">
    <property type="entry name" value="Pericyclase_pydY-like"/>
</dbReference>
<evidence type="ECO:0000313" key="2">
    <source>
        <dbReference type="EMBL" id="OQE05257.1"/>
    </source>
</evidence>
<dbReference type="AlphaFoldDB" id="A0A1V6RU12"/>
<protein>
    <submittedName>
        <fullName evidence="2">Uncharacterized protein</fullName>
    </submittedName>
</protein>